<dbReference type="HOGENOM" id="CLU_1613357_0_0_1"/>
<sequence length="165" mass="17831">MGRRAAEAGGGAVVARSAGATGHTNEESSRRKEKGDRDKYNLFLSCLLALPGSVHPRAWVGGMSWPPKLRPPAYLHGRWVIKFLGSVSTRLLRSSDHGNDFDPGDDSYLNDAFSRHGNDFNLSDDSDPNDAISRRGNDSGPDDTICRLSVMVQSCPPMAATTMAI</sequence>
<feature type="region of interest" description="Disordered" evidence="1">
    <location>
        <begin position="1"/>
        <end position="35"/>
    </location>
</feature>
<evidence type="ECO:0000256" key="1">
    <source>
        <dbReference type="SAM" id="MobiDB-lite"/>
    </source>
</evidence>
<keyword evidence="3" id="KW-1185">Reference proteome</keyword>
<proteinExistence type="predicted"/>
<feature type="region of interest" description="Disordered" evidence="1">
    <location>
        <begin position="119"/>
        <end position="140"/>
    </location>
</feature>
<name>J3KZE6_ORYBR</name>
<dbReference type="Gramene" id="OB01G23520.1">
    <property type="protein sequence ID" value="OB01G23520.1"/>
    <property type="gene ID" value="OB01G23520"/>
</dbReference>
<dbReference type="Proteomes" id="UP000006038">
    <property type="component" value="Chromosome 1"/>
</dbReference>
<dbReference type="EnsemblPlants" id="OB01G23520.1">
    <property type="protein sequence ID" value="OB01G23520.1"/>
    <property type="gene ID" value="OB01G23520"/>
</dbReference>
<organism evidence="2">
    <name type="scientific">Oryza brachyantha</name>
    <name type="common">malo sina</name>
    <dbReference type="NCBI Taxonomy" id="4533"/>
    <lineage>
        <taxon>Eukaryota</taxon>
        <taxon>Viridiplantae</taxon>
        <taxon>Streptophyta</taxon>
        <taxon>Embryophyta</taxon>
        <taxon>Tracheophyta</taxon>
        <taxon>Spermatophyta</taxon>
        <taxon>Magnoliopsida</taxon>
        <taxon>Liliopsida</taxon>
        <taxon>Poales</taxon>
        <taxon>Poaceae</taxon>
        <taxon>BOP clade</taxon>
        <taxon>Oryzoideae</taxon>
        <taxon>Oryzeae</taxon>
        <taxon>Oryzinae</taxon>
        <taxon>Oryza</taxon>
    </lineage>
</organism>
<dbReference type="AlphaFoldDB" id="J3KZE6"/>
<reference evidence="2" key="2">
    <citation type="submission" date="2013-04" db="UniProtKB">
        <authorList>
            <consortium name="EnsemblPlants"/>
        </authorList>
    </citation>
    <scope>IDENTIFICATION</scope>
</reference>
<evidence type="ECO:0000313" key="2">
    <source>
        <dbReference type="EnsemblPlants" id="OB01G23520.1"/>
    </source>
</evidence>
<evidence type="ECO:0000313" key="3">
    <source>
        <dbReference type="Proteomes" id="UP000006038"/>
    </source>
</evidence>
<feature type="compositionally biased region" description="Low complexity" evidence="1">
    <location>
        <begin position="13"/>
        <end position="22"/>
    </location>
</feature>
<feature type="compositionally biased region" description="Basic and acidic residues" evidence="1">
    <location>
        <begin position="24"/>
        <end position="35"/>
    </location>
</feature>
<reference evidence="2" key="1">
    <citation type="journal article" date="2013" name="Nat. Commun.">
        <title>Whole-genome sequencing of Oryza brachyantha reveals mechanisms underlying Oryza genome evolution.</title>
        <authorList>
            <person name="Chen J."/>
            <person name="Huang Q."/>
            <person name="Gao D."/>
            <person name="Wang J."/>
            <person name="Lang Y."/>
            <person name="Liu T."/>
            <person name="Li B."/>
            <person name="Bai Z."/>
            <person name="Luis Goicoechea J."/>
            <person name="Liang C."/>
            <person name="Chen C."/>
            <person name="Zhang W."/>
            <person name="Sun S."/>
            <person name="Liao Y."/>
            <person name="Zhang X."/>
            <person name="Yang L."/>
            <person name="Song C."/>
            <person name="Wang M."/>
            <person name="Shi J."/>
            <person name="Liu G."/>
            <person name="Liu J."/>
            <person name="Zhou H."/>
            <person name="Zhou W."/>
            <person name="Yu Q."/>
            <person name="An N."/>
            <person name="Chen Y."/>
            <person name="Cai Q."/>
            <person name="Wang B."/>
            <person name="Liu B."/>
            <person name="Min J."/>
            <person name="Huang Y."/>
            <person name="Wu H."/>
            <person name="Li Z."/>
            <person name="Zhang Y."/>
            <person name="Yin Y."/>
            <person name="Song W."/>
            <person name="Jiang J."/>
            <person name="Jackson S.A."/>
            <person name="Wing R.A."/>
            <person name="Wang J."/>
            <person name="Chen M."/>
        </authorList>
    </citation>
    <scope>NUCLEOTIDE SEQUENCE [LARGE SCALE GENOMIC DNA]</scope>
    <source>
        <strain evidence="2">cv. IRGC 101232</strain>
    </source>
</reference>
<protein>
    <submittedName>
        <fullName evidence="2">Uncharacterized protein</fullName>
    </submittedName>
</protein>
<accession>J3KZE6</accession>